<evidence type="ECO:0000259" key="1">
    <source>
        <dbReference type="Pfam" id="PF01844"/>
    </source>
</evidence>
<accession>A0ABT0FWR5</accession>
<protein>
    <submittedName>
        <fullName evidence="3">Transposase</fullName>
    </submittedName>
</protein>
<dbReference type="Gene3D" id="1.10.30.50">
    <property type="match status" value="1"/>
</dbReference>
<name>A0ABT0FWR5_9ACTN</name>
<dbReference type="Proteomes" id="UP001317259">
    <property type="component" value="Unassembled WGS sequence"/>
</dbReference>
<proteinExistence type="predicted"/>
<sequence>MWRYLNRPALSHRTLYRRVRLVAIWRRPRLIAKGDPDRWRVLLDLTARLRALPRGAMVWAADETHVHWLSHVRASWTLRTHRPEVLTPGKNRQVTVLGALELTTGRWVYRLGRRRAADFLLLLDQVLAAFPAAPAVVVICDNDSIHHAKAVSAYLAEHPRLKLLYGSSGGPGAGKSIPADILRDYDVGVNARPGSVGPLCSWCRTSPATSIDHVHPRVRGGDLTDANTAPACTFCNSSKGSRPQPVNPPPYYVGPFLSPWW</sequence>
<dbReference type="Pfam" id="PF01844">
    <property type="entry name" value="HNH"/>
    <property type="match status" value="1"/>
</dbReference>
<dbReference type="CDD" id="cd00085">
    <property type="entry name" value="HNHc"/>
    <property type="match status" value="1"/>
</dbReference>
<dbReference type="EMBL" id="JAKRKC020000001">
    <property type="protein sequence ID" value="MCK2216784.1"/>
    <property type="molecule type" value="Genomic_DNA"/>
</dbReference>
<dbReference type="Gene3D" id="3.30.420.10">
    <property type="entry name" value="Ribonuclease H-like superfamily/Ribonuclease H"/>
    <property type="match status" value="1"/>
</dbReference>
<dbReference type="Pfam" id="PF13358">
    <property type="entry name" value="DDE_3"/>
    <property type="match status" value="1"/>
</dbReference>
<dbReference type="InterPro" id="IPR003615">
    <property type="entry name" value="HNH_nuc"/>
</dbReference>
<feature type="domain" description="Tc1-like transposase DDE" evidence="2">
    <location>
        <begin position="58"/>
        <end position="165"/>
    </location>
</feature>
<organism evidence="3 4">
    <name type="scientific">Actinomadura luzonensis</name>
    <dbReference type="NCBI Taxonomy" id="2805427"/>
    <lineage>
        <taxon>Bacteria</taxon>
        <taxon>Bacillati</taxon>
        <taxon>Actinomycetota</taxon>
        <taxon>Actinomycetes</taxon>
        <taxon>Streptosporangiales</taxon>
        <taxon>Thermomonosporaceae</taxon>
        <taxon>Actinomadura</taxon>
    </lineage>
</organism>
<comment type="caution">
    <text evidence="3">The sequence shown here is derived from an EMBL/GenBank/DDBJ whole genome shotgun (WGS) entry which is preliminary data.</text>
</comment>
<dbReference type="InterPro" id="IPR002711">
    <property type="entry name" value="HNH"/>
</dbReference>
<reference evidence="3 4" key="1">
    <citation type="submission" date="2022-04" db="EMBL/GenBank/DDBJ databases">
        <title>Genome draft of Actinomadura sp. ATCC 31491.</title>
        <authorList>
            <person name="Shi X."/>
            <person name="Du Y."/>
        </authorList>
    </citation>
    <scope>NUCLEOTIDE SEQUENCE [LARGE SCALE GENOMIC DNA]</scope>
    <source>
        <strain evidence="3 4">ATCC 31491</strain>
    </source>
</reference>
<evidence type="ECO:0000313" key="4">
    <source>
        <dbReference type="Proteomes" id="UP001317259"/>
    </source>
</evidence>
<feature type="domain" description="HNH" evidence="1">
    <location>
        <begin position="203"/>
        <end position="242"/>
    </location>
</feature>
<gene>
    <name evidence="3" type="ORF">MF672_023715</name>
</gene>
<evidence type="ECO:0000313" key="3">
    <source>
        <dbReference type="EMBL" id="MCK2216784.1"/>
    </source>
</evidence>
<evidence type="ECO:0000259" key="2">
    <source>
        <dbReference type="Pfam" id="PF13358"/>
    </source>
</evidence>
<keyword evidence="4" id="KW-1185">Reference proteome</keyword>
<dbReference type="InterPro" id="IPR038717">
    <property type="entry name" value="Tc1-like_DDE_dom"/>
</dbReference>
<dbReference type="InterPro" id="IPR036397">
    <property type="entry name" value="RNaseH_sf"/>
</dbReference>